<dbReference type="STRING" id="81409.SAMN04515656_11224"/>
<evidence type="ECO:0000313" key="4">
    <source>
        <dbReference type="Proteomes" id="UP000199394"/>
    </source>
</evidence>
<dbReference type="InterPro" id="IPR036086">
    <property type="entry name" value="ParB/Sulfiredoxin_sf"/>
</dbReference>
<dbReference type="Proteomes" id="UP000199394">
    <property type="component" value="Unassembled WGS sequence"/>
</dbReference>
<comment type="similarity">
    <text evidence="1">Belongs to the ParB family.</text>
</comment>
<dbReference type="PANTHER" id="PTHR33375:SF1">
    <property type="entry name" value="CHROMOSOME-PARTITIONING PROTEIN PARB-RELATED"/>
    <property type="match status" value="1"/>
</dbReference>
<dbReference type="Pfam" id="PF02195">
    <property type="entry name" value="ParB_N"/>
    <property type="match status" value="1"/>
</dbReference>
<evidence type="ECO:0000256" key="1">
    <source>
        <dbReference type="ARBA" id="ARBA00006295"/>
    </source>
</evidence>
<dbReference type="NCBIfam" id="TIGR00180">
    <property type="entry name" value="parB_part"/>
    <property type="match status" value="1"/>
</dbReference>
<accession>A0A1H4BPA9</accession>
<dbReference type="SMART" id="SM00470">
    <property type="entry name" value="ParB"/>
    <property type="match status" value="1"/>
</dbReference>
<dbReference type="GO" id="GO:0007059">
    <property type="term" value="P:chromosome segregation"/>
    <property type="evidence" value="ECO:0007669"/>
    <property type="project" value="TreeGrafter"/>
</dbReference>
<dbReference type="GO" id="GO:0003677">
    <property type="term" value="F:DNA binding"/>
    <property type="evidence" value="ECO:0007669"/>
    <property type="project" value="InterPro"/>
</dbReference>
<dbReference type="AlphaFoldDB" id="A0A1H4BPA9"/>
<dbReference type="Gene3D" id="3.90.1530.30">
    <property type="match status" value="1"/>
</dbReference>
<dbReference type="GO" id="GO:0005694">
    <property type="term" value="C:chromosome"/>
    <property type="evidence" value="ECO:0007669"/>
    <property type="project" value="TreeGrafter"/>
</dbReference>
<protein>
    <submittedName>
        <fullName evidence="3">Chromosome partitioning protein, ParB family</fullName>
    </submittedName>
</protein>
<dbReference type="OrthoDB" id="9802051at2"/>
<dbReference type="InterPro" id="IPR050336">
    <property type="entry name" value="Chromosome_partition/occlusion"/>
</dbReference>
<dbReference type="Gene3D" id="1.10.10.2830">
    <property type="match status" value="1"/>
</dbReference>
<evidence type="ECO:0000259" key="2">
    <source>
        <dbReference type="SMART" id="SM00470"/>
    </source>
</evidence>
<name>A0A1H4BPA9_9FIRM</name>
<evidence type="ECO:0000313" key="3">
    <source>
        <dbReference type="EMBL" id="SEA49979.1"/>
    </source>
</evidence>
<dbReference type="InterPro" id="IPR004437">
    <property type="entry name" value="ParB/RepB/Spo0J"/>
</dbReference>
<dbReference type="RefSeq" id="WP_090307418.1">
    <property type="nucleotide sequence ID" value="NZ_FNRK01000012.1"/>
</dbReference>
<sequence>MAKTIMGLGYQIDVEKLHEHPDNPRKELGDLTELADSIRANGVMQNLLVVPLGNEEDEDYLEEYKVIIGHRRLAAAKLAGLNKVPCVIAEMDAAEQLATMLAENMQRSDLTVYEQAMGIQMMMDLGETAEQVSQRTGISVATVNRRKKLVSLDADGFRDAVASGATLMDLEKTAKIEDEAVRKDILQDFGTPNYNFKVDKILEVQENKRAFDGIVKRLQEAGIVELDEGTEREPDIFYKTVIYSAEEMDKFDPEKLEDGEYFYTKGGYSGNLTVNLYKRDSARMTENEEIMEESARKREQERIRKEQMNEPFRTAAQKRRTYVEEIGEKFIVNHFAIVVDALIKLLKEEYCGDLDISEIEAEKEKNPHKAVMMLIWQFLEGWASNPGAYKNWREEFTENDDAILLYEMLQGLWYDLDDEEQSLLDGSHALYAKPKEDEE</sequence>
<gene>
    <name evidence="3" type="ORF">SAMN04515656_11224</name>
</gene>
<dbReference type="SUPFAM" id="SSF110849">
    <property type="entry name" value="ParB/Sulfiredoxin"/>
    <property type="match status" value="1"/>
</dbReference>
<reference evidence="3 4" key="1">
    <citation type="submission" date="2016-10" db="EMBL/GenBank/DDBJ databases">
        <authorList>
            <person name="de Groot N.N."/>
        </authorList>
    </citation>
    <scope>NUCLEOTIDE SEQUENCE [LARGE SCALE GENOMIC DNA]</scope>
    <source>
        <strain evidence="3 4">SR12</strain>
    </source>
</reference>
<proteinExistence type="inferred from homology"/>
<keyword evidence="4" id="KW-1185">Reference proteome</keyword>
<dbReference type="PANTHER" id="PTHR33375">
    <property type="entry name" value="CHROMOSOME-PARTITIONING PROTEIN PARB-RELATED"/>
    <property type="match status" value="1"/>
</dbReference>
<dbReference type="EMBL" id="FNRK01000012">
    <property type="protein sequence ID" value="SEA49979.1"/>
    <property type="molecule type" value="Genomic_DNA"/>
</dbReference>
<dbReference type="SUPFAM" id="SSF109709">
    <property type="entry name" value="KorB DNA-binding domain-like"/>
    <property type="match status" value="1"/>
</dbReference>
<dbReference type="InterPro" id="IPR003115">
    <property type="entry name" value="ParB_N"/>
</dbReference>
<organism evidence="3 4">
    <name type="scientific">Eubacterium aggregans</name>
    <dbReference type="NCBI Taxonomy" id="81409"/>
    <lineage>
        <taxon>Bacteria</taxon>
        <taxon>Bacillati</taxon>
        <taxon>Bacillota</taxon>
        <taxon>Clostridia</taxon>
        <taxon>Eubacteriales</taxon>
        <taxon>Eubacteriaceae</taxon>
        <taxon>Eubacterium</taxon>
    </lineage>
</organism>
<feature type="domain" description="ParB-like N-terminal" evidence="2">
    <location>
        <begin position="10"/>
        <end position="105"/>
    </location>
</feature>